<evidence type="ECO:0000313" key="3">
    <source>
        <dbReference type="Proteomes" id="UP001154265"/>
    </source>
</evidence>
<dbReference type="InterPro" id="IPR027417">
    <property type="entry name" value="P-loop_NTPase"/>
</dbReference>
<dbReference type="SUPFAM" id="SSF90002">
    <property type="entry name" value="Hypothetical protein YjiA, C-terminal domain"/>
    <property type="match status" value="1"/>
</dbReference>
<gene>
    <name evidence="2" type="ORF">L3556_07035</name>
</gene>
<reference evidence="2" key="2">
    <citation type="submission" date="2022-01" db="EMBL/GenBank/DDBJ databases">
        <authorList>
            <person name="Zivanovic Y."/>
            <person name="Moreira D."/>
            <person name="Lopez-Garcia P."/>
        </authorList>
    </citation>
    <scope>NUCLEOTIDE SEQUENCE</scope>
    <source>
        <strain evidence="2">G9</strain>
    </source>
</reference>
<dbReference type="SUPFAM" id="SSF52540">
    <property type="entry name" value="P-loop containing nucleoside triphosphate hydrolases"/>
    <property type="match status" value="1"/>
</dbReference>
<name>A0ABT6EXZ6_9SYNE</name>
<evidence type="ECO:0000259" key="1">
    <source>
        <dbReference type="Pfam" id="PF07683"/>
    </source>
</evidence>
<feature type="domain" description="CobW C-terminal" evidence="1">
    <location>
        <begin position="147"/>
        <end position="234"/>
    </location>
</feature>
<reference evidence="2" key="1">
    <citation type="journal article" date="2022" name="Genome Biol. Evol.">
        <title>A New Gene Family Diagnostic for Intracellular Biomineralization of Amorphous Ca Carbonates by Cyanobacteria.</title>
        <authorList>
            <person name="Benzerara K."/>
            <person name="Duprat E."/>
            <person name="Bitard-Feildel T."/>
            <person name="Caumes G."/>
            <person name="Cassier-Chauvat C."/>
            <person name="Chauvat F."/>
            <person name="Dezi M."/>
            <person name="Diop S.I."/>
            <person name="Gaschignard G."/>
            <person name="Gorgen S."/>
            <person name="Gugger M."/>
            <person name="Lopez-Garcia P."/>
            <person name="Millet M."/>
            <person name="Skouri-Panet F."/>
            <person name="Moreira D."/>
            <person name="Callebaut I."/>
        </authorList>
    </citation>
    <scope>NUCLEOTIDE SEQUENCE</scope>
    <source>
        <strain evidence="2">G9</strain>
    </source>
</reference>
<protein>
    <submittedName>
        <fullName evidence="2">GTP-binding protein</fullName>
    </submittedName>
</protein>
<evidence type="ECO:0000313" key="2">
    <source>
        <dbReference type="EMBL" id="MDG2990687.1"/>
    </source>
</evidence>
<organism evidence="2 3">
    <name type="scientific">Candidatus Synechococcus calcipolaris G9</name>
    <dbReference type="NCBI Taxonomy" id="1497997"/>
    <lineage>
        <taxon>Bacteria</taxon>
        <taxon>Bacillati</taxon>
        <taxon>Cyanobacteriota</taxon>
        <taxon>Cyanophyceae</taxon>
        <taxon>Synechococcales</taxon>
        <taxon>Synechococcaceae</taxon>
        <taxon>Synechococcus</taxon>
    </lineage>
</organism>
<comment type="caution">
    <text evidence="2">The sequence shown here is derived from an EMBL/GenBank/DDBJ whole genome shotgun (WGS) entry which is preliminary data.</text>
</comment>
<dbReference type="Pfam" id="PF07683">
    <property type="entry name" value="CobW_C"/>
    <property type="match status" value="1"/>
</dbReference>
<accession>A0ABT6EXZ6</accession>
<dbReference type="Proteomes" id="UP001154265">
    <property type="component" value="Unassembled WGS sequence"/>
</dbReference>
<dbReference type="EMBL" id="JAKKUT010000002">
    <property type="protein sequence ID" value="MDG2990687.1"/>
    <property type="molecule type" value="Genomic_DNA"/>
</dbReference>
<keyword evidence="3" id="KW-1185">Reference proteome</keyword>
<sequence length="265" mass="29661">MNPHNITLIAGPPGVGKTAWISQLLQDKTRPMFYLCPGMGEVSVDLARMGYQFPWVSLLSEDQAPRVLANLPDQAQVYLEVGFHLNLETPFFTTLPCHRVAVLPPSLEQSEWHHWADDVIPGNDIGVPDLGQSQQLPELWRSLLTGQVLDPPSLDEILIELTGGAYGQIMRLKGIFELPDGRAFYVDFVEGLSGIEYGDLNLPPWRQGRPNRFSGLEVIGYNLERDIIAKTLLEACLAEDVLAQYQEQYQMLHPQGKDTEEVISP</sequence>
<dbReference type="InterPro" id="IPR011629">
    <property type="entry name" value="CobW-like_C"/>
</dbReference>
<dbReference type="RefSeq" id="WP_277866591.1">
    <property type="nucleotide sequence ID" value="NZ_JAKKUT010000002.1"/>
</dbReference>
<proteinExistence type="predicted"/>